<feature type="transmembrane region" description="Helical" evidence="1">
    <location>
        <begin position="268"/>
        <end position="289"/>
    </location>
</feature>
<dbReference type="PANTHER" id="PTHR34391">
    <property type="entry name" value="UPF0658 GOLGI APPARATUS MEMBRANE PROTEIN C1952.10C-RELATED"/>
    <property type="match status" value="1"/>
</dbReference>
<keyword evidence="1" id="KW-0472">Membrane</keyword>
<feature type="transmembrane region" description="Helical" evidence="1">
    <location>
        <begin position="309"/>
        <end position="332"/>
    </location>
</feature>
<dbReference type="AlphaFoldDB" id="A0A8H5F4Q3"/>
<evidence type="ECO:0000313" key="3">
    <source>
        <dbReference type="Proteomes" id="UP000559256"/>
    </source>
</evidence>
<dbReference type="EMBL" id="JAACJM010000396">
    <property type="protein sequence ID" value="KAF5323203.1"/>
    <property type="molecule type" value="Genomic_DNA"/>
</dbReference>
<keyword evidence="1" id="KW-1133">Transmembrane helix</keyword>
<evidence type="ECO:0000256" key="1">
    <source>
        <dbReference type="SAM" id="Phobius"/>
    </source>
</evidence>
<proteinExistence type="predicted"/>
<reference evidence="2 3" key="1">
    <citation type="journal article" date="2020" name="ISME J.">
        <title>Uncovering the hidden diversity of litter-decomposition mechanisms in mushroom-forming fungi.</title>
        <authorList>
            <person name="Floudas D."/>
            <person name="Bentzer J."/>
            <person name="Ahren D."/>
            <person name="Johansson T."/>
            <person name="Persson P."/>
            <person name="Tunlid A."/>
        </authorList>
    </citation>
    <scope>NUCLEOTIDE SEQUENCE [LARGE SCALE GENOMIC DNA]</scope>
    <source>
        <strain evidence="2 3">CBS 291.85</strain>
    </source>
</reference>
<evidence type="ECO:0000313" key="2">
    <source>
        <dbReference type="EMBL" id="KAF5323203.1"/>
    </source>
</evidence>
<keyword evidence="3" id="KW-1185">Reference proteome</keyword>
<sequence length="515" mass="58293">MWSSRAAKVALKVQLKSIHARVTRNRLTTVFFLFGFFHCIAQGLIQSFLFTIDSQYSSFLDHIMNVTEVPKQNHTDLLGTSGDFRLQECNFIPHRPENCSYIFDTGSVKKIAAHVPTIDISQVTLSVIPSSPPNAPNVSLKSVDTAPDPNATAPGTVNIPLNDQCLGTLLYAQQHLQNSKREDIVFLALQFWIFGISVIAMCYDSVPHVLAVLGARILLTAWAIYALWRTEYQQSIFKQMIEDPGTPCAVKIFPTYSSTRIHYEIPDLVLNCTALGIALYLSWSLLRVFNSEKVQRIGAPEHINRIYKYFLAVQVCLQLEVFVLMAWMGLWLDQLFNSYIHVISTGQKLYEGLFIVYTVALVPWMAAGWIGIRFEKRNLTAAFIFFSIIFFSLPAAMFRASTYRWTYYAWPCWGSFTTASLILLIATAVLSILCFKNFNKGLSQYLHAESALASSNFVPEVFEHDVEKAADKSIEKHDRLSFDQPLPTYYLPNLHANPSFSDRSSYTSNTTDTRV</sequence>
<organism evidence="2 3">
    <name type="scientific">Tetrapyrgos nigripes</name>
    <dbReference type="NCBI Taxonomy" id="182062"/>
    <lineage>
        <taxon>Eukaryota</taxon>
        <taxon>Fungi</taxon>
        <taxon>Dikarya</taxon>
        <taxon>Basidiomycota</taxon>
        <taxon>Agaricomycotina</taxon>
        <taxon>Agaricomycetes</taxon>
        <taxon>Agaricomycetidae</taxon>
        <taxon>Agaricales</taxon>
        <taxon>Marasmiineae</taxon>
        <taxon>Marasmiaceae</taxon>
        <taxon>Tetrapyrgos</taxon>
    </lineage>
</organism>
<dbReference type="Proteomes" id="UP000559256">
    <property type="component" value="Unassembled WGS sequence"/>
</dbReference>
<name>A0A8H5F4Q3_9AGAR</name>
<dbReference type="OrthoDB" id="3263941at2759"/>
<dbReference type="GO" id="GO:0005794">
    <property type="term" value="C:Golgi apparatus"/>
    <property type="evidence" value="ECO:0007669"/>
    <property type="project" value="TreeGrafter"/>
</dbReference>
<feature type="transmembrane region" description="Helical" evidence="1">
    <location>
        <begin position="184"/>
        <end position="203"/>
    </location>
</feature>
<feature type="transmembrane region" description="Helical" evidence="1">
    <location>
        <begin position="210"/>
        <end position="228"/>
    </location>
</feature>
<protein>
    <recommendedName>
        <fullName evidence="4">Transmembrane protein</fullName>
    </recommendedName>
</protein>
<keyword evidence="1" id="KW-0812">Transmembrane</keyword>
<comment type="caution">
    <text evidence="2">The sequence shown here is derived from an EMBL/GenBank/DDBJ whole genome shotgun (WGS) entry which is preliminary data.</text>
</comment>
<evidence type="ECO:0008006" key="4">
    <source>
        <dbReference type="Google" id="ProtNLM"/>
    </source>
</evidence>
<gene>
    <name evidence="2" type="ORF">D9758_016734</name>
</gene>
<accession>A0A8H5F4Q3</accession>
<feature type="transmembrane region" description="Helical" evidence="1">
    <location>
        <begin position="413"/>
        <end position="435"/>
    </location>
</feature>
<feature type="transmembrane region" description="Helical" evidence="1">
    <location>
        <begin position="352"/>
        <end position="372"/>
    </location>
</feature>
<dbReference type="InterPro" id="IPR040410">
    <property type="entry name" value="UPF0658_Golgi"/>
</dbReference>
<feature type="transmembrane region" description="Helical" evidence="1">
    <location>
        <begin position="379"/>
        <end position="401"/>
    </location>
</feature>
<dbReference type="PANTHER" id="PTHR34391:SF2">
    <property type="entry name" value="TRP C-TERMINAL DOMAIN-CONTAINING PROTEIN"/>
    <property type="match status" value="1"/>
</dbReference>